<name>A0ACC6JKI3_9PSED</name>
<proteinExistence type="predicted"/>
<sequence length="902" mass="100139">MNNPSVHHATPTLAIIDSRGLAVCGVGYWRSQAGRAPEARVTRQVFDTAGRGTEQWDARLPVSAMGHGFSLTGTVLATDSVDAGWRALLLGQAGETLTQWDSRGTRQDHEYDTSLRPTAVMEQARGEALRVVERFEYGAADIEFGNQCGRLIRHDDPAGTRHMPEYDLLGLATSEISHFLAQLDTPDWPPEESARDALLESAMGLESRWAYNPTGGVLSLVDASGNHRRFGYTVAGQLKEGWLQPANNPAPGQCLVHDIRYNPSNQVERETAGNGVITEADYAPSDGRLLRLTTALPGESPLQDLRYAVDAVGNILEIDDRAPPVRFHKNQRVEARRTFGYDSLGQLISATGWKAEQAASYPMPHYRTSNDANAVVNYREEYDYDPAGNMTELRHFGAQPFTRRWAVDPNSNRSLLEDDQPPDFASRFDHNGNLRLLQRGQAMTWDLRNQLASVSPVQRENEADDTECYLYGGGGKRLRKVRTTLTDARTMTAEVRYLPGLEIHLRNGIPSHQVLDLEAGRNRVKCLQGPNAPEHALRYHLTDHLGSSAVELDGQGNVQSREAYYPFGGTAWEDHSDQSGAWKTIRYSGKERDATGLYYYGYRYFAPWLSRWINPDPAGAVDGLNLYGFVGNSPVGRVDRDGRVGSTFDDSEASVLDSLFETLGMDRAIDLIPVDINEGDFNLPDSELNISELLDAPPTQEELNFGRALGGEVSPPVSGALKAHTCPTCGKAFTSRGDLNKHLRIHTGEKPYRCKFPECGKAFSQKPHLTSHMRTHTGEQPYRCEYPRCGQAFSGKSSLTRHMRTHTGEKPYRCEHPECGRAFSHKVSLTSHMQTHTGKKLYSCMEPGCGKAFINKRTGDNHAWTHRPKLSCPVEDCPTMISAPAVMKEHIKQKHPGWQSGT</sequence>
<reference evidence="1" key="1">
    <citation type="submission" date="2023-07" db="EMBL/GenBank/DDBJ databases">
        <title>Sorghum-associated microbial communities from plants grown in Nebraska, USA.</title>
        <authorList>
            <person name="Schachtman D."/>
        </authorList>
    </citation>
    <scope>NUCLEOTIDE SEQUENCE</scope>
    <source>
        <strain evidence="1">BE46</strain>
    </source>
</reference>
<protein>
    <submittedName>
        <fullName evidence="1">Insecticidal toxin complex protein TccC</fullName>
    </submittedName>
</protein>
<comment type="caution">
    <text evidence="1">The sequence shown here is derived from an EMBL/GenBank/DDBJ whole genome shotgun (WGS) entry which is preliminary data.</text>
</comment>
<keyword evidence="2" id="KW-1185">Reference proteome</keyword>
<evidence type="ECO:0000313" key="2">
    <source>
        <dbReference type="Proteomes" id="UP001259420"/>
    </source>
</evidence>
<accession>A0ACC6JKI3</accession>
<organism evidence="1 2">
    <name type="scientific">Pseudomonas synxantha</name>
    <dbReference type="NCBI Taxonomy" id="47883"/>
    <lineage>
        <taxon>Bacteria</taxon>
        <taxon>Pseudomonadati</taxon>
        <taxon>Pseudomonadota</taxon>
        <taxon>Gammaproteobacteria</taxon>
        <taxon>Pseudomonadales</taxon>
        <taxon>Pseudomonadaceae</taxon>
        <taxon>Pseudomonas</taxon>
    </lineage>
</organism>
<gene>
    <name evidence="1" type="ORF">J2X87_001848</name>
</gene>
<dbReference type="EMBL" id="JAVDSD010000003">
    <property type="protein sequence ID" value="MDR6606782.1"/>
    <property type="molecule type" value="Genomic_DNA"/>
</dbReference>
<dbReference type="Proteomes" id="UP001259420">
    <property type="component" value="Unassembled WGS sequence"/>
</dbReference>
<evidence type="ECO:0000313" key="1">
    <source>
        <dbReference type="EMBL" id="MDR6606782.1"/>
    </source>
</evidence>